<evidence type="ECO:0000256" key="1">
    <source>
        <dbReference type="SAM" id="MobiDB-lite"/>
    </source>
</evidence>
<dbReference type="EMBL" id="KQ241724">
    <property type="protein sequence ID" value="KNC85043.1"/>
    <property type="molecule type" value="Genomic_DNA"/>
</dbReference>
<keyword evidence="2" id="KW-0732">Signal</keyword>
<sequence length="280" mass="30426">MKLFVLIALFSIASQSLAAPIESRGLAGEKESITFDQHERFTQTNRRRQIPQPSPIYSNVPQFTPVQYYTGPMPSRTPVPYITVNQPTNERNPDSGIELGDDDGSIQSQQDTITPLTTFPDTESSPNDPVSSDTPVTGYLSPEYIDNNPNSTLPGPNGRVTMRANLAFDFLSGPCGSKVYLSSDGVLHLYNAGGANVGQFTGAYGACDQMSRVPCVMRFEAGSLNIGNYARGEFHDPKFSTNSNGIMAIVVETGDIWIIRENGVAEVKILMNSTNDICSI</sequence>
<protein>
    <submittedName>
        <fullName evidence="3">Uncharacterized protein</fullName>
    </submittedName>
</protein>
<feature type="region of interest" description="Disordered" evidence="1">
    <location>
        <begin position="85"/>
        <end position="109"/>
    </location>
</feature>
<keyword evidence="4" id="KW-1185">Reference proteome</keyword>
<dbReference type="RefSeq" id="XP_014158945.1">
    <property type="nucleotide sequence ID" value="XM_014303470.1"/>
</dbReference>
<dbReference type="GeneID" id="25903272"/>
<evidence type="ECO:0000313" key="4">
    <source>
        <dbReference type="Proteomes" id="UP000054560"/>
    </source>
</evidence>
<accession>A0A0L0G9W4</accession>
<evidence type="ECO:0000313" key="3">
    <source>
        <dbReference type="EMBL" id="KNC85043.1"/>
    </source>
</evidence>
<reference evidence="3 4" key="1">
    <citation type="submission" date="2011-02" db="EMBL/GenBank/DDBJ databases">
        <title>The Genome Sequence of Sphaeroforma arctica JP610.</title>
        <authorList>
            <consortium name="The Broad Institute Genome Sequencing Platform"/>
            <person name="Russ C."/>
            <person name="Cuomo C."/>
            <person name="Young S.K."/>
            <person name="Zeng Q."/>
            <person name="Gargeya S."/>
            <person name="Alvarado L."/>
            <person name="Berlin A."/>
            <person name="Chapman S.B."/>
            <person name="Chen Z."/>
            <person name="Freedman E."/>
            <person name="Gellesch M."/>
            <person name="Goldberg J."/>
            <person name="Griggs A."/>
            <person name="Gujja S."/>
            <person name="Heilman E."/>
            <person name="Heiman D."/>
            <person name="Howarth C."/>
            <person name="Mehta T."/>
            <person name="Neiman D."/>
            <person name="Pearson M."/>
            <person name="Roberts A."/>
            <person name="Saif S."/>
            <person name="Shea T."/>
            <person name="Shenoy N."/>
            <person name="Sisk P."/>
            <person name="Stolte C."/>
            <person name="Sykes S."/>
            <person name="White J."/>
            <person name="Yandava C."/>
            <person name="Burger G."/>
            <person name="Gray M.W."/>
            <person name="Holland P.W.H."/>
            <person name="King N."/>
            <person name="Lang F.B.F."/>
            <person name="Roger A.J."/>
            <person name="Ruiz-Trillo I."/>
            <person name="Haas B."/>
            <person name="Nusbaum C."/>
            <person name="Birren B."/>
        </authorList>
    </citation>
    <scope>NUCLEOTIDE SEQUENCE [LARGE SCALE GENOMIC DNA]</scope>
    <source>
        <strain evidence="3 4">JP610</strain>
    </source>
</reference>
<name>A0A0L0G9W4_9EUKA</name>
<dbReference type="AlphaFoldDB" id="A0A0L0G9W4"/>
<feature type="chain" id="PRO_5005538784" evidence="2">
    <location>
        <begin position="19"/>
        <end position="280"/>
    </location>
</feature>
<gene>
    <name evidence="3" type="ORF">SARC_02768</name>
</gene>
<evidence type="ECO:0000256" key="2">
    <source>
        <dbReference type="SAM" id="SignalP"/>
    </source>
</evidence>
<dbReference type="Proteomes" id="UP000054560">
    <property type="component" value="Unassembled WGS sequence"/>
</dbReference>
<organism evidence="3 4">
    <name type="scientific">Sphaeroforma arctica JP610</name>
    <dbReference type="NCBI Taxonomy" id="667725"/>
    <lineage>
        <taxon>Eukaryota</taxon>
        <taxon>Ichthyosporea</taxon>
        <taxon>Ichthyophonida</taxon>
        <taxon>Sphaeroforma</taxon>
    </lineage>
</organism>
<proteinExistence type="predicted"/>
<feature type="region of interest" description="Disordered" evidence="1">
    <location>
        <begin position="115"/>
        <end position="134"/>
    </location>
</feature>
<feature type="signal peptide" evidence="2">
    <location>
        <begin position="1"/>
        <end position="18"/>
    </location>
</feature>